<gene>
    <name evidence="2" type="ORF">ECPE_LOCUS14928</name>
</gene>
<name>A0A183B6U3_9TREM</name>
<dbReference type="WBParaSite" id="ECPE_0001496801-mRNA-1">
    <property type="protein sequence ID" value="ECPE_0001496801-mRNA-1"/>
    <property type="gene ID" value="ECPE_0001496801"/>
</dbReference>
<evidence type="ECO:0000313" key="2">
    <source>
        <dbReference type="EMBL" id="VDP92200.1"/>
    </source>
</evidence>
<evidence type="ECO:0000256" key="1">
    <source>
        <dbReference type="SAM" id="MobiDB-lite"/>
    </source>
</evidence>
<evidence type="ECO:0000313" key="3">
    <source>
        <dbReference type="Proteomes" id="UP000272942"/>
    </source>
</evidence>
<evidence type="ECO:0000313" key="4">
    <source>
        <dbReference type="WBParaSite" id="ECPE_0001496801-mRNA-1"/>
    </source>
</evidence>
<protein>
    <submittedName>
        <fullName evidence="4">TIR domain-containing protein</fullName>
    </submittedName>
</protein>
<sequence>MDLVDALGPDFVPTPLSHPRLTLVLSHGLADHESVLCDIAGRLTRPVESSMRPSVGGGGDTNSTSDSHSPHRCCLFIAVQKPADLYQRMISRGSKLLRATTPDLQFVDVSSWLQSMIRNIDLSTADQPVCLSFADQLSEHLKEQVSY</sequence>
<accession>A0A183B6U3</accession>
<keyword evidence="3" id="KW-1185">Reference proteome</keyword>
<reference evidence="2 3" key="2">
    <citation type="submission" date="2018-11" db="EMBL/GenBank/DDBJ databases">
        <authorList>
            <consortium name="Pathogen Informatics"/>
        </authorList>
    </citation>
    <scope>NUCLEOTIDE SEQUENCE [LARGE SCALE GENOMIC DNA]</scope>
    <source>
        <strain evidence="2 3">Egypt</strain>
    </source>
</reference>
<organism evidence="4">
    <name type="scientific">Echinostoma caproni</name>
    <dbReference type="NCBI Taxonomy" id="27848"/>
    <lineage>
        <taxon>Eukaryota</taxon>
        <taxon>Metazoa</taxon>
        <taxon>Spiralia</taxon>
        <taxon>Lophotrochozoa</taxon>
        <taxon>Platyhelminthes</taxon>
        <taxon>Trematoda</taxon>
        <taxon>Digenea</taxon>
        <taxon>Plagiorchiida</taxon>
        <taxon>Echinostomata</taxon>
        <taxon>Echinostomatoidea</taxon>
        <taxon>Echinostomatidae</taxon>
        <taxon>Echinostoma</taxon>
    </lineage>
</organism>
<proteinExistence type="predicted"/>
<dbReference type="EMBL" id="UZAN01058977">
    <property type="protein sequence ID" value="VDP92200.1"/>
    <property type="molecule type" value="Genomic_DNA"/>
</dbReference>
<dbReference type="AlphaFoldDB" id="A0A183B6U3"/>
<reference evidence="4" key="1">
    <citation type="submission" date="2016-06" db="UniProtKB">
        <authorList>
            <consortium name="WormBaseParasite"/>
        </authorList>
    </citation>
    <scope>IDENTIFICATION</scope>
</reference>
<feature type="region of interest" description="Disordered" evidence="1">
    <location>
        <begin position="48"/>
        <end position="69"/>
    </location>
</feature>
<dbReference type="Proteomes" id="UP000272942">
    <property type="component" value="Unassembled WGS sequence"/>
</dbReference>